<dbReference type="PANTHER" id="PTHR12694:SF9">
    <property type="entry name" value="TFIIA-ALPHA AND BETA-LIKE FACTOR"/>
    <property type="match status" value="1"/>
</dbReference>
<feature type="region of interest" description="Disordered" evidence="5">
    <location>
        <begin position="254"/>
        <end position="306"/>
    </location>
</feature>
<feature type="compositionally biased region" description="Low complexity" evidence="5">
    <location>
        <begin position="295"/>
        <end position="306"/>
    </location>
</feature>
<dbReference type="CDD" id="cd07976">
    <property type="entry name" value="TFIIA_alpha_beta_like"/>
    <property type="match status" value="2"/>
</dbReference>
<dbReference type="FunFam" id="1.10.287.100:FF:000001">
    <property type="entry name" value="Transcription initiation factor IIA subunit"/>
    <property type="match status" value="1"/>
</dbReference>
<reference evidence="6" key="1">
    <citation type="submission" date="2025-08" db="UniProtKB">
        <authorList>
            <consortium name="Ensembl"/>
        </authorList>
    </citation>
    <scope>IDENTIFICATION</scope>
</reference>
<feature type="compositionally biased region" description="Polar residues" evidence="5">
    <location>
        <begin position="254"/>
        <end position="266"/>
    </location>
</feature>
<dbReference type="GO" id="GO:0006367">
    <property type="term" value="P:transcription initiation at RNA polymerase II promoter"/>
    <property type="evidence" value="ECO:0007669"/>
    <property type="project" value="InterPro"/>
</dbReference>
<dbReference type="Gene3D" id="1.10.287.100">
    <property type="match status" value="1"/>
</dbReference>
<evidence type="ECO:0000256" key="3">
    <source>
        <dbReference type="ARBA" id="ARBA00023163"/>
    </source>
</evidence>
<evidence type="ECO:0000256" key="1">
    <source>
        <dbReference type="ARBA" id="ARBA00004123"/>
    </source>
</evidence>
<dbReference type="SMART" id="SM01371">
    <property type="entry name" value="TFIIA"/>
    <property type="match status" value="1"/>
</dbReference>
<keyword evidence="7" id="KW-1185">Reference proteome</keyword>
<keyword evidence="3" id="KW-0804">Transcription</keyword>
<evidence type="ECO:0000313" key="6">
    <source>
        <dbReference type="Ensembl" id="ENSOTSP00005076755.2"/>
    </source>
</evidence>
<feature type="compositionally biased region" description="Pro residues" evidence="5">
    <location>
        <begin position="200"/>
        <end position="209"/>
    </location>
</feature>
<dbReference type="InterPro" id="IPR009088">
    <property type="entry name" value="TFIIA_b-brl"/>
</dbReference>
<accession>A0A8C8IBC9</accession>
<feature type="compositionally biased region" description="Pro residues" evidence="5">
    <location>
        <begin position="222"/>
        <end position="238"/>
    </location>
</feature>
<dbReference type="Gene3D" id="2.30.18.10">
    <property type="entry name" value="Transcription factor IIA (TFIIA), beta-barrel domain"/>
    <property type="match status" value="1"/>
</dbReference>
<proteinExistence type="inferred from homology"/>
<dbReference type="GO" id="GO:0005672">
    <property type="term" value="C:transcription factor TFIIA complex"/>
    <property type="evidence" value="ECO:0007669"/>
    <property type="project" value="InterPro"/>
</dbReference>
<evidence type="ECO:0000256" key="2">
    <source>
        <dbReference type="ARBA" id="ARBA00010059"/>
    </source>
</evidence>
<name>A0A8C8IBC9_ONCTS</name>
<dbReference type="SUPFAM" id="SSF47396">
    <property type="entry name" value="Transcription factor IIA (TFIIA), alpha-helical domain"/>
    <property type="match status" value="1"/>
</dbReference>
<comment type="similarity">
    <text evidence="2">Belongs to the TFIIA subunit 1 family.</text>
</comment>
<evidence type="ECO:0008006" key="8">
    <source>
        <dbReference type="Google" id="ProtNLM"/>
    </source>
</evidence>
<evidence type="ECO:0000256" key="5">
    <source>
        <dbReference type="SAM" id="MobiDB-lite"/>
    </source>
</evidence>
<feature type="compositionally biased region" description="Pro residues" evidence="5">
    <location>
        <begin position="271"/>
        <end position="280"/>
    </location>
</feature>
<organism evidence="6 7">
    <name type="scientific">Oncorhynchus tshawytscha</name>
    <name type="common">Chinook salmon</name>
    <name type="synonym">Salmo tshawytscha</name>
    <dbReference type="NCBI Taxonomy" id="74940"/>
    <lineage>
        <taxon>Eukaryota</taxon>
        <taxon>Metazoa</taxon>
        <taxon>Chordata</taxon>
        <taxon>Craniata</taxon>
        <taxon>Vertebrata</taxon>
        <taxon>Euteleostomi</taxon>
        <taxon>Actinopterygii</taxon>
        <taxon>Neopterygii</taxon>
        <taxon>Teleostei</taxon>
        <taxon>Protacanthopterygii</taxon>
        <taxon>Salmoniformes</taxon>
        <taxon>Salmonidae</taxon>
        <taxon>Salmoninae</taxon>
        <taxon>Oncorhynchus</taxon>
    </lineage>
</organism>
<evidence type="ECO:0000313" key="7">
    <source>
        <dbReference type="Proteomes" id="UP000694402"/>
    </source>
</evidence>
<dbReference type="PANTHER" id="PTHR12694">
    <property type="entry name" value="TRANSCRIPTION INITIATION FACTOR IIA SUBUNIT 1"/>
    <property type="match status" value="1"/>
</dbReference>
<comment type="subcellular location">
    <subcellularLocation>
        <location evidence="1">Nucleus</location>
    </subcellularLocation>
</comment>
<dbReference type="SUPFAM" id="SSF50784">
    <property type="entry name" value="Transcription factor IIA (TFIIA), beta-barrel domain"/>
    <property type="match status" value="1"/>
</dbReference>
<dbReference type="GeneTree" id="ENSGT00940000163055"/>
<keyword evidence="4" id="KW-0539">Nucleus</keyword>
<dbReference type="Proteomes" id="UP000694402">
    <property type="component" value="Unassembled WGS sequence"/>
</dbReference>
<feature type="region of interest" description="Disordered" evidence="5">
    <location>
        <begin position="194"/>
        <end position="238"/>
    </location>
</feature>
<dbReference type="AlphaFoldDB" id="A0A8C8IBC9"/>
<dbReference type="Pfam" id="PF03153">
    <property type="entry name" value="TFIIA"/>
    <property type="match status" value="2"/>
</dbReference>
<dbReference type="Ensembl" id="ENSOTST00005083182.2">
    <property type="protein sequence ID" value="ENSOTSP00005076755.2"/>
    <property type="gene ID" value="ENSOTSG00005036193.2"/>
</dbReference>
<sequence length="527" mass="57358">MLSNSSHVPKLYLSIIDDVIESMREVFLDEGLEDRVLDDLRQLWESKIMQSKAVDGLALMKNTINSSNFVLQLPPNYGQTFSKPAASMVIPAGQHVQSFTAKNNGGTLATFSLPPGMTYPVQIPAGVTLQTASGQLYKVNVPVMVTQTPAGHRHLSQVQPRQGVPVVEWRDPSSASQQSATVVPSTVLKTMALPKTEPFSPQPVAPPRADPQTTEQKSLIPPVQPPNEKPLLPQPVVQPPVQENNFVQQPQVPSAQATFSGQTPVSFQPPAQLPSHPPESPFDSGDFNLDGIDFDSPQPLDMSLSSSSAHMPSLQVKMETTLSEGSGFMGQGSEFEAREMVKQEDHGAVADMTTHLEGLPVDSTKLEMALLKDYNYNDALADIIQLDGPADSSSEEVEELEGGAMGENEFLGMMTVEALQALQEVDGSSDDGISSSSGDSVGMDEITVEEDPLNSGDDVSEQDIPDLFDTDNVIVCQYDKVCFSFLVCQYDKIHRSKNRWKFYLKDGVMCYGGKDYVFSKAVGEAEW</sequence>
<dbReference type="InterPro" id="IPR004855">
    <property type="entry name" value="TFIIA_asu/bsu"/>
</dbReference>
<evidence type="ECO:0000256" key="4">
    <source>
        <dbReference type="ARBA" id="ARBA00023242"/>
    </source>
</evidence>
<protein>
    <recommendedName>
        <fullName evidence="8">TFIIA-alpha and beta-like factor</fullName>
    </recommendedName>
</protein>
<reference evidence="6" key="2">
    <citation type="submission" date="2025-09" db="UniProtKB">
        <authorList>
            <consortium name="Ensembl"/>
        </authorList>
    </citation>
    <scope>IDENTIFICATION</scope>
</reference>